<dbReference type="Proteomes" id="UP001501138">
    <property type="component" value="Unassembled WGS sequence"/>
</dbReference>
<keyword evidence="2" id="KW-0472">Membrane</keyword>
<gene>
    <name evidence="3" type="ORF">GCM10009809_33790</name>
</gene>
<dbReference type="EMBL" id="BAAAPM010000008">
    <property type="protein sequence ID" value="GAA1735845.1"/>
    <property type="molecule type" value="Genomic_DNA"/>
</dbReference>
<evidence type="ECO:0000313" key="3">
    <source>
        <dbReference type="EMBL" id="GAA1735845.1"/>
    </source>
</evidence>
<keyword evidence="2" id="KW-1133">Transmembrane helix</keyword>
<evidence type="ECO:0000256" key="2">
    <source>
        <dbReference type="SAM" id="Phobius"/>
    </source>
</evidence>
<evidence type="ECO:0000313" key="4">
    <source>
        <dbReference type="Proteomes" id="UP001501138"/>
    </source>
</evidence>
<keyword evidence="4" id="KW-1185">Reference proteome</keyword>
<evidence type="ECO:0000256" key="1">
    <source>
        <dbReference type="SAM" id="MobiDB-lite"/>
    </source>
</evidence>
<keyword evidence="2" id="KW-0812">Transmembrane</keyword>
<reference evidence="3 4" key="1">
    <citation type="journal article" date="2019" name="Int. J. Syst. Evol. Microbiol.">
        <title>The Global Catalogue of Microorganisms (GCM) 10K type strain sequencing project: providing services to taxonomists for standard genome sequencing and annotation.</title>
        <authorList>
            <consortium name="The Broad Institute Genomics Platform"/>
            <consortium name="The Broad Institute Genome Sequencing Center for Infectious Disease"/>
            <person name="Wu L."/>
            <person name="Ma J."/>
        </authorList>
    </citation>
    <scope>NUCLEOTIDE SEQUENCE [LARGE SCALE GENOMIC DNA]</scope>
    <source>
        <strain evidence="3 4">JCM 15589</strain>
    </source>
</reference>
<proteinExistence type="predicted"/>
<protein>
    <submittedName>
        <fullName evidence="3">Uncharacterized protein</fullName>
    </submittedName>
</protein>
<comment type="caution">
    <text evidence="3">The sequence shown here is derived from an EMBL/GenBank/DDBJ whole genome shotgun (WGS) entry which is preliminary data.</text>
</comment>
<feature type="transmembrane region" description="Helical" evidence="2">
    <location>
        <begin position="6"/>
        <end position="28"/>
    </location>
</feature>
<feature type="compositionally biased region" description="Basic residues" evidence="1">
    <location>
        <begin position="119"/>
        <end position="132"/>
    </location>
</feature>
<organism evidence="3 4">
    <name type="scientific">Isoptericola hypogeus</name>
    <dbReference type="NCBI Taxonomy" id="300179"/>
    <lineage>
        <taxon>Bacteria</taxon>
        <taxon>Bacillati</taxon>
        <taxon>Actinomycetota</taxon>
        <taxon>Actinomycetes</taxon>
        <taxon>Micrococcales</taxon>
        <taxon>Promicromonosporaceae</taxon>
        <taxon>Isoptericola</taxon>
    </lineage>
</organism>
<accession>A0ABN2JSU7</accession>
<name>A0ABN2JSU7_9MICO</name>
<feature type="region of interest" description="Disordered" evidence="1">
    <location>
        <begin position="96"/>
        <end position="149"/>
    </location>
</feature>
<sequence length="149" mass="16034">MTAMWWWVWVLLVLAALAGVAALGLMLWRSGVRVLRAAGRASETFGAAGARAAEAADASVPPDTSPTIFDDPADLAERVADLRRRAAARRAVRRERAARTWQAWASGPSSTEAWLERRRAAKGTRPTPRRRPPSTSASPGGGGDHTRLP</sequence>